<proteinExistence type="predicted"/>
<dbReference type="EMBL" id="JAQOSP010000062">
    <property type="protein sequence ID" value="MDJ1169502.1"/>
    <property type="molecule type" value="Genomic_DNA"/>
</dbReference>
<keyword evidence="1" id="KW-1133">Transmembrane helix</keyword>
<evidence type="ECO:0000313" key="3">
    <source>
        <dbReference type="Proteomes" id="UP001235303"/>
    </source>
</evidence>
<evidence type="ECO:0008006" key="4">
    <source>
        <dbReference type="Google" id="ProtNLM"/>
    </source>
</evidence>
<dbReference type="Proteomes" id="UP001235303">
    <property type="component" value="Unassembled WGS sequence"/>
</dbReference>
<name>A0ABT7ARG5_9CYAN</name>
<keyword evidence="1" id="KW-0812">Transmembrane</keyword>
<dbReference type="RefSeq" id="WP_283753261.1">
    <property type="nucleotide sequence ID" value="NZ_JAQOSP010000062.1"/>
</dbReference>
<gene>
    <name evidence="2" type="ORF">PMG71_08700</name>
</gene>
<accession>A0ABT7ARG5</accession>
<keyword evidence="3" id="KW-1185">Reference proteome</keyword>
<keyword evidence="1" id="KW-0472">Membrane</keyword>
<evidence type="ECO:0000313" key="2">
    <source>
        <dbReference type="EMBL" id="MDJ1169502.1"/>
    </source>
</evidence>
<evidence type="ECO:0000256" key="1">
    <source>
        <dbReference type="SAM" id="Phobius"/>
    </source>
</evidence>
<sequence>MIGKIVSLARQLRKSRRLSRWIWVFLATVSLTMLAQPYLPPSIAQNARITEATIAEIVGRQVLINRRLVGQNDKARLGERIQTTGATTELKINTGAIARLGTNSALVLGSQCLQLQKGQVLISGASSACTPTVDTNVREATYFLERLDNNQTHYVVLEGEIEISNPQIPNLAPVSVQQGQEIIIESDGRFNPVQPLSSSDYAEILNGELMRDFSTPLPNLIAIKQTFETLYPDQIFPTYLSQLIVDKSFRCPSNFVATSAPVETQQDWTTQLSLSRLTSARQGGLLIQLKVLNKPLTRYANAVYQVYALQEQDWVPLYTSMGARLINNQNGTLPPMSETIPIQALRLQALGENVNIENLELKSVVKIRYDLSMEQRDLNLEIEQIKAYPDIPISNCLF</sequence>
<feature type="transmembrane region" description="Helical" evidence="1">
    <location>
        <begin position="21"/>
        <end position="39"/>
    </location>
</feature>
<comment type="caution">
    <text evidence="2">The sequence shown here is derived from an EMBL/GenBank/DDBJ whole genome shotgun (WGS) entry which is preliminary data.</text>
</comment>
<organism evidence="2 3">
    <name type="scientific">Roseofilum acuticapitatum BLCC-M154</name>
    <dbReference type="NCBI Taxonomy" id="3022444"/>
    <lineage>
        <taxon>Bacteria</taxon>
        <taxon>Bacillati</taxon>
        <taxon>Cyanobacteriota</taxon>
        <taxon>Cyanophyceae</taxon>
        <taxon>Desertifilales</taxon>
        <taxon>Desertifilaceae</taxon>
        <taxon>Roseofilum</taxon>
        <taxon>Roseofilum acuticapitatum</taxon>
    </lineage>
</organism>
<reference evidence="2 3" key="1">
    <citation type="submission" date="2023-01" db="EMBL/GenBank/DDBJ databases">
        <title>Novel diversity within Roseofilum (Cyanobacteria; Desertifilaceae) from marine benthic mats with descriptions of four novel species.</title>
        <authorList>
            <person name="Wang Y."/>
            <person name="Berthold D.E."/>
            <person name="Hu J."/>
            <person name="Lefler F.W."/>
            <person name="Laughinghouse H.D. IV."/>
        </authorList>
    </citation>
    <scope>NUCLEOTIDE SEQUENCE [LARGE SCALE GENOMIC DNA]</scope>
    <source>
        <strain evidence="2 3">BLCC-M154</strain>
    </source>
</reference>
<protein>
    <recommendedName>
        <fullName evidence="4">FecR protein domain-containing protein</fullName>
    </recommendedName>
</protein>